<dbReference type="InterPro" id="IPR013078">
    <property type="entry name" value="His_Pase_superF_clade-1"/>
</dbReference>
<comment type="caution">
    <text evidence="1">The sequence shown here is derived from an EMBL/GenBank/DDBJ whole genome shotgun (WGS) entry which is preliminary data.</text>
</comment>
<dbReference type="Gene3D" id="3.40.50.1240">
    <property type="entry name" value="Phosphoglycerate mutase-like"/>
    <property type="match status" value="1"/>
</dbReference>
<dbReference type="Proteomes" id="UP000696280">
    <property type="component" value="Unassembled WGS sequence"/>
</dbReference>
<evidence type="ECO:0008006" key="3">
    <source>
        <dbReference type="Google" id="ProtNLM"/>
    </source>
</evidence>
<dbReference type="SUPFAM" id="SSF53254">
    <property type="entry name" value="Phosphoglycerate mutase-like"/>
    <property type="match status" value="1"/>
</dbReference>
<dbReference type="InterPro" id="IPR029033">
    <property type="entry name" value="His_PPase_superfam"/>
</dbReference>
<sequence length="279" mass="31380">MTTPRVFVVRHGETEWSLNGRHTGTTELPLTANGEKRIRATGRALVGDDRLIVPRNLAHIFVSPRHRAQRTLELLNLGCKSKYPWQESPSLSQEEKKESDIRTIASVEVTEDIREWDYGDYEGITSPEIRELRKKQGLGEWDIWRDGCPGGESPEQITTRLDRLISTIREKYHSPCIGKPLSDAPAGDVLLVAHGTSILPFSHLPIHFPKQMKTNFQGHILRAFAMRWVGSTLQDGPSFLLEAGGVGTLSYEHKNIHEPAILLGGGFMVDIMEQDEKKN</sequence>
<protein>
    <recommendedName>
        <fullName evidence="3">Phosphoglycerate mutase-like protein</fullName>
    </recommendedName>
</protein>
<dbReference type="GO" id="GO:0046390">
    <property type="term" value="P:ribose phosphate biosynthetic process"/>
    <property type="evidence" value="ECO:0007669"/>
    <property type="project" value="TreeGrafter"/>
</dbReference>
<dbReference type="AlphaFoldDB" id="A0A9N9Q027"/>
<gene>
    <name evidence="1" type="ORF">HYFRA_00014139</name>
</gene>
<evidence type="ECO:0000313" key="2">
    <source>
        <dbReference type="Proteomes" id="UP000696280"/>
    </source>
</evidence>
<dbReference type="CDD" id="cd07067">
    <property type="entry name" value="HP_PGM_like"/>
    <property type="match status" value="1"/>
</dbReference>
<dbReference type="OrthoDB" id="4818801at2759"/>
<dbReference type="GO" id="GO:0050278">
    <property type="term" value="F:sedoheptulose-bisphosphatase activity"/>
    <property type="evidence" value="ECO:0007669"/>
    <property type="project" value="TreeGrafter"/>
</dbReference>
<evidence type="ECO:0000313" key="1">
    <source>
        <dbReference type="EMBL" id="CAG8962030.1"/>
    </source>
</evidence>
<proteinExistence type="predicted"/>
<accession>A0A9N9Q027</accession>
<dbReference type="InterPro" id="IPR050275">
    <property type="entry name" value="PGM_Phosphatase"/>
</dbReference>
<dbReference type="PANTHER" id="PTHR48100">
    <property type="entry name" value="BROAD-SPECIFICITY PHOSPHATASE YOR283W-RELATED"/>
    <property type="match status" value="1"/>
</dbReference>
<keyword evidence="2" id="KW-1185">Reference proteome</keyword>
<reference evidence="1" key="1">
    <citation type="submission" date="2021-07" db="EMBL/GenBank/DDBJ databases">
        <authorList>
            <person name="Durling M."/>
        </authorList>
    </citation>
    <scope>NUCLEOTIDE SEQUENCE</scope>
</reference>
<dbReference type="SMART" id="SM00855">
    <property type="entry name" value="PGAM"/>
    <property type="match status" value="1"/>
</dbReference>
<dbReference type="Pfam" id="PF00300">
    <property type="entry name" value="His_Phos_1"/>
    <property type="match status" value="2"/>
</dbReference>
<organism evidence="1 2">
    <name type="scientific">Hymenoscyphus fraxineus</name>
    <dbReference type="NCBI Taxonomy" id="746836"/>
    <lineage>
        <taxon>Eukaryota</taxon>
        <taxon>Fungi</taxon>
        <taxon>Dikarya</taxon>
        <taxon>Ascomycota</taxon>
        <taxon>Pezizomycotina</taxon>
        <taxon>Leotiomycetes</taxon>
        <taxon>Helotiales</taxon>
        <taxon>Helotiaceae</taxon>
        <taxon>Hymenoscyphus</taxon>
    </lineage>
</organism>
<name>A0A9N9Q027_9HELO</name>
<dbReference type="PANTHER" id="PTHR48100:SF15">
    <property type="entry name" value="SEDOHEPTULOSE 1,7-BISPHOSPHATASE"/>
    <property type="match status" value="1"/>
</dbReference>
<dbReference type="EMBL" id="CAJVRL010000126">
    <property type="protein sequence ID" value="CAG8962030.1"/>
    <property type="molecule type" value="Genomic_DNA"/>
</dbReference>